<evidence type="ECO:0000256" key="4">
    <source>
        <dbReference type="SAM" id="SignalP"/>
    </source>
</evidence>
<name>A0ABT5UF09_9GAMM</name>
<dbReference type="RefSeq" id="WP_274690384.1">
    <property type="nucleotide sequence ID" value="NZ_JAPMOU010000028.1"/>
</dbReference>
<dbReference type="EMBL" id="JAPMOU010000028">
    <property type="protein sequence ID" value="MDE1464053.1"/>
    <property type="molecule type" value="Genomic_DNA"/>
</dbReference>
<dbReference type="Proteomes" id="UP001528823">
    <property type="component" value="Unassembled WGS sequence"/>
</dbReference>
<gene>
    <name evidence="5" type="ORF">ORQ98_19030</name>
</gene>
<feature type="chain" id="PRO_5046664906" evidence="4">
    <location>
        <begin position="22"/>
        <end position="485"/>
    </location>
</feature>
<organism evidence="5 6">
    <name type="scientific">Spartinivicinus poritis</name>
    <dbReference type="NCBI Taxonomy" id="2994640"/>
    <lineage>
        <taxon>Bacteria</taxon>
        <taxon>Pseudomonadati</taxon>
        <taxon>Pseudomonadota</taxon>
        <taxon>Gammaproteobacteria</taxon>
        <taxon>Oceanospirillales</taxon>
        <taxon>Zooshikellaceae</taxon>
        <taxon>Spartinivicinus</taxon>
    </lineage>
</organism>
<keyword evidence="4" id="KW-0732">Signal</keyword>
<sequence>MKQFTRLLAAAGVAASSLVGANTNNTIVGTLPGDVTVTKSGAANYRIPIEVPPGINGLQPNLALVYDSQKRNGLLGVGWKLTGISSITRCPTTLAQDGFIDGVDFDDNDKFCLNGDRLVAVNGGTYGASGTEYRTEYASYRKIVSYGSAGNGPTYFKVWYKDGRIAEFGNTEDSLVEAQGKNDALSWAINKVEDRFGNTINFNYSENNATGEHYPASVVYAGTTLEFNFEERPDSIYGYVAGSKYQTTKRLKKATIHYLDKSSHYNVDYQHTAKPEKSLIKSVQHCADQCLPATRVQWQKNNAEDSTFTPKKLLLKDFGQHATWQAKEHVRRLVDVNGDGLTDIVGIGHPGVYVSYGDGKSFSPKKHLLADFGQHATWRAQDHIRQLVDVNGDGLTDIVGIGHPGVYVSYGDGKSFSPKKHLLADFGQHATWRAQDHVRQLVDVNGDGLTDIVGIGDPGVYVSYGDGKSFSPKKHLLLGSEVFLD</sequence>
<keyword evidence="6" id="KW-1185">Reference proteome</keyword>
<proteinExistence type="predicted"/>
<evidence type="ECO:0000313" key="5">
    <source>
        <dbReference type="EMBL" id="MDE1464053.1"/>
    </source>
</evidence>
<keyword evidence="2" id="KW-0964">Secreted</keyword>
<dbReference type="Gene3D" id="2.130.10.130">
    <property type="entry name" value="Integrin alpha, N-terminal"/>
    <property type="match status" value="1"/>
</dbReference>
<reference evidence="5 6" key="1">
    <citation type="submission" date="2022-11" db="EMBL/GenBank/DDBJ databases">
        <title>Spartinivicinus poritis sp. nov., isolated from scleractinian coral Porites lutea.</title>
        <authorList>
            <person name="Zhang G."/>
            <person name="Cai L."/>
            <person name="Wei Q."/>
        </authorList>
    </citation>
    <scope>NUCLEOTIDE SEQUENCE [LARGE SCALE GENOMIC DNA]</scope>
    <source>
        <strain evidence="5 6">A2-2</strain>
    </source>
</reference>
<evidence type="ECO:0000313" key="6">
    <source>
        <dbReference type="Proteomes" id="UP001528823"/>
    </source>
</evidence>
<comment type="caution">
    <text evidence="5">The sequence shown here is derived from an EMBL/GenBank/DDBJ whole genome shotgun (WGS) entry which is preliminary data.</text>
</comment>
<evidence type="ECO:0000256" key="2">
    <source>
        <dbReference type="ARBA" id="ARBA00022525"/>
    </source>
</evidence>
<accession>A0ABT5UF09</accession>
<evidence type="ECO:0000256" key="1">
    <source>
        <dbReference type="ARBA" id="ARBA00004613"/>
    </source>
</evidence>
<dbReference type="InterPro" id="IPR003284">
    <property type="entry name" value="Sal_SpvB"/>
</dbReference>
<evidence type="ECO:0000256" key="3">
    <source>
        <dbReference type="ARBA" id="ARBA00023026"/>
    </source>
</evidence>
<comment type="subcellular location">
    <subcellularLocation>
        <location evidence="1">Secreted</location>
    </subcellularLocation>
</comment>
<dbReference type="SUPFAM" id="SSF69318">
    <property type="entry name" value="Integrin alpha N-terminal domain"/>
    <property type="match status" value="1"/>
</dbReference>
<dbReference type="InterPro" id="IPR028994">
    <property type="entry name" value="Integrin_alpha_N"/>
</dbReference>
<keyword evidence="3" id="KW-0843">Virulence</keyword>
<feature type="signal peptide" evidence="4">
    <location>
        <begin position="1"/>
        <end position="21"/>
    </location>
</feature>
<dbReference type="Pfam" id="PF03534">
    <property type="entry name" value="SpvB"/>
    <property type="match status" value="1"/>
</dbReference>
<protein>
    <submittedName>
        <fullName evidence="5">Uncharacterized protein</fullName>
    </submittedName>
</protein>